<evidence type="ECO:0000313" key="3">
    <source>
        <dbReference type="EMBL" id="MBC8610047.1"/>
    </source>
</evidence>
<dbReference type="Proteomes" id="UP000632659">
    <property type="component" value="Unassembled WGS sequence"/>
</dbReference>
<dbReference type="Pfam" id="PF17482">
    <property type="entry name" value="Phage_sheath_1C"/>
    <property type="match status" value="1"/>
</dbReference>
<evidence type="ECO:0000313" key="4">
    <source>
        <dbReference type="Proteomes" id="UP000632659"/>
    </source>
</evidence>
<proteinExistence type="inferred from homology"/>
<evidence type="ECO:0000256" key="1">
    <source>
        <dbReference type="ARBA" id="ARBA00008005"/>
    </source>
</evidence>
<reference evidence="3" key="1">
    <citation type="submission" date="2020-08" db="EMBL/GenBank/DDBJ databases">
        <title>Genome public.</title>
        <authorList>
            <person name="Liu C."/>
            <person name="Sun Q."/>
        </authorList>
    </citation>
    <scope>NUCLEOTIDE SEQUENCE</scope>
    <source>
        <strain evidence="3">NSJ-15</strain>
    </source>
</reference>
<dbReference type="EMBL" id="JACRTL010000001">
    <property type="protein sequence ID" value="MBC8610047.1"/>
    <property type="molecule type" value="Genomic_DNA"/>
</dbReference>
<organism evidence="3 4">
    <name type="scientific">Massiliimalia timonensis</name>
    <dbReference type="NCBI Taxonomy" id="1987501"/>
    <lineage>
        <taxon>Bacteria</taxon>
        <taxon>Bacillati</taxon>
        <taxon>Bacillota</taxon>
        <taxon>Clostridia</taxon>
        <taxon>Eubacteriales</taxon>
        <taxon>Oscillospiraceae</taxon>
        <taxon>Massiliimalia</taxon>
    </lineage>
</organism>
<evidence type="ECO:0000259" key="2">
    <source>
        <dbReference type="Pfam" id="PF17482"/>
    </source>
</evidence>
<keyword evidence="4" id="KW-1185">Reference proteome</keyword>
<comment type="caution">
    <text evidence="3">The sequence shown here is derived from an EMBL/GenBank/DDBJ whole genome shotgun (WGS) entry which is preliminary data.</text>
</comment>
<dbReference type="OrthoDB" id="1863654at2"/>
<dbReference type="InterPro" id="IPR020287">
    <property type="entry name" value="Tail_sheath_C"/>
</dbReference>
<protein>
    <recommendedName>
        <fullName evidence="2">Tail sheath protein C-terminal domain-containing protein</fullName>
    </recommendedName>
</protein>
<accession>A0A8J6TYL2</accession>
<dbReference type="AlphaFoldDB" id="A0A8J6TYL2"/>
<name>A0A8J6TYL2_9FIRM</name>
<gene>
    <name evidence="3" type="ORF">H8702_02780</name>
</gene>
<feature type="domain" description="Tail sheath protein C-terminal" evidence="2">
    <location>
        <begin position="243"/>
        <end position="340"/>
    </location>
</feature>
<sequence length="341" mass="37186">MANSMRPGIYTDYTITPVFSKNRGQSIGIAARVKHAVEGIQTITSLSQAQRIFGEEALDNPMMQLIGAVYEATAPTIYAVGVTEDTDEAYLGAVDSLFQSRAYLLTTDRKSLPVYQKIREKLRESGEKLAVLPTIPDTPPDELAQELNCERICVTYPPVKKNRFTEDFSAIGLTALISDRNGEPGSFNGAAYSQNCVLTEEPEEEEVETYLRSGVCVLETSGGSVTLIRGVTTRTHDEAGEPETSYRNLGVILTVDTVLPQLQETLRQKLDLTQNSLVGLNSILSLTVSRLEDFVDAGLLSGYDMPRITLDPDDASVCIVEIGFTVAQGISSIYLTAQITV</sequence>
<comment type="similarity">
    <text evidence="1">Belongs to the myoviridae tail sheath protein family.</text>
</comment>
<dbReference type="RefSeq" id="WP_158662581.1">
    <property type="nucleotide sequence ID" value="NZ_FYDD01000003.1"/>
</dbReference>